<dbReference type="NCBIfam" id="TIGR02937">
    <property type="entry name" value="sigma70-ECF"/>
    <property type="match status" value="1"/>
</dbReference>
<evidence type="ECO:0000256" key="3">
    <source>
        <dbReference type="ARBA" id="ARBA00023015"/>
    </source>
</evidence>
<dbReference type="InterPro" id="IPR016032">
    <property type="entry name" value="Sig_transdc_resp-reg_C-effctor"/>
</dbReference>
<protein>
    <recommendedName>
        <fullName evidence="2">RNA polymerase sigma factor SigS</fullName>
    </recommendedName>
</protein>
<evidence type="ECO:0000313" key="9">
    <source>
        <dbReference type="EMBL" id="EDM28404.1"/>
    </source>
</evidence>
<keyword evidence="6" id="KW-0804">Transcription</keyword>
<organism evidence="9 10">
    <name type="scientific">Lentisphaera araneosa HTCC2155</name>
    <dbReference type="NCBI Taxonomy" id="313628"/>
    <lineage>
        <taxon>Bacteria</taxon>
        <taxon>Pseudomonadati</taxon>
        <taxon>Lentisphaerota</taxon>
        <taxon>Lentisphaeria</taxon>
        <taxon>Lentisphaerales</taxon>
        <taxon>Lentisphaeraceae</taxon>
        <taxon>Lentisphaera</taxon>
    </lineage>
</organism>
<dbReference type="SUPFAM" id="SSF46894">
    <property type="entry name" value="C-terminal effector domain of the bipartite response regulators"/>
    <property type="match status" value="1"/>
</dbReference>
<dbReference type="GO" id="GO:0016987">
    <property type="term" value="F:sigma factor activity"/>
    <property type="evidence" value="ECO:0007669"/>
    <property type="project" value="UniProtKB-KW"/>
</dbReference>
<dbReference type="Proteomes" id="UP000004947">
    <property type="component" value="Unassembled WGS sequence"/>
</dbReference>
<dbReference type="InterPro" id="IPR007627">
    <property type="entry name" value="RNA_pol_sigma70_r2"/>
</dbReference>
<dbReference type="STRING" id="313628.LNTAR_10826"/>
<dbReference type="GO" id="GO:0003677">
    <property type="term" value="F:DNA binding"/>
    <property type="evidence" value="ECO:0007669"/>
    <property type="project" value="UniProtKB-KW"/>
</dbReference>
<keyword evidence="3" id="KW-0805">Transcription regulation</keyword>
<reference evidence="9 10" key="1">
    <citation type="journal article" date="2010" name="J. Bacteriol.">
        <title>Genome sequence of Lentisphaera araneosa HTCC2155T, the type species of the order Lentisphaerales in the phylum Lentisphaerae.</title>
        <authorList>
            <person name="Thrash J.C."/>
            <person name="Cho J.C."/>
            <person name="Vergin K.L."/>
            <person name="Morris R.M."/>
            <person name="Giovannoni S.J."/>
        </authorList>
    </citation>
    <scope>NUCLEOTIDE SEQUENCE [LARGE SCALE GENOMIC DNA]</scope>
    <source>
        <strain evidence="9 10">HTCC2155</strain>
    </source>
</reference>
<dbReference type="EMBL" id="ABCK01000005">
    <property type="protein sequence ID" value="EDM28404.1"/>
    <property type="molecule type" value="Genomic_DNA"/>
</dbReference>
<feature type="domain" description="RNA polymerase sigma-70 region 2" evidence="8">
    <location>
        <begin position="43"/>
        <end position="108"/>
    </location>
</feature>
<dbReference type="InterPro" id="IPR014284">
    <property type="entry name" value="RNA_pol_sigma-70_dom"/>
</dbReference>
<sequence length="211" mass="25101">MFQIKLSTLFCKMKDDYSTSYTLLNRACADNDAKAWEELISFYKQYIYVIIRSMNIAKSDAEDVQQQVLVQLWKYLPTFDKEREGTKFRYWLSRVTRNQTINFIRKQKSYESKLNKAKDFNEVDQEIPIAEIEEREKKEWELFISNKAMENIRSHFSDKAIEAFSLARKGMSPNDISEKVGVSADSVYKYISRIKLKLIEEIKYLRESLDF</sequence>
<dbReference type="Pfam" id="PF04542">
    <property type="entry name" value="Sigma70_r2"/>
    <property type="match status" value="1"/>
</dbReference>
<dbReference type="OrthoDB" id="281047at2"/>
<comment type="caution">
    <text evidence="9">The sequence shown here is derived from an EMBL/GenBank/DDBJ whole genome shotgun (WGS) entry which is preliminary data.</text>
</comment>
<dbReference type="InterPro" id="IPR039425">
    <property type="entry name" value="RNA_pol_sigma-70-like"/>
</dbReference>
<evidence type="ECO:0000256" key="7">
    <source>
        <dbReference type="ARBA" id="ARBA00024701"/>
    </source>
</evidence>
<comment type="function">
    <text evidence="7">Sigma factors are initiation factors that promote the attachment of RNA polymerase to specific initiation sites and are then released. Sigma-S contributes to the protection against external stress, thus playing a role in cellular fitness and survival.</text>
</comment>
<keyword evidence="5" id="KW-0238">DNA-binding</keyword>
<name>A6DIW8_9BACT</name>
<evidence type="ECO:0000256" key="6">
    <source>
        <dbReference type="ARBA" id="ARBA00023163"/>
    </source>
</evidence>
<dbReference type="AlphaFoldDB" id="A6DIW8"/>
<dbReference type="eggNOG" id="COG1595">
    <property type="taxonomic scope" value="Bacteria"/>
</dbReference>
<evidence type="ECO:0000256" key="5">
    <source>
        <dbReference type="ARBA" id="ARBA00023125"/>
    </source>
</evidence>
<dbReference type="SUPFAM" id="SSF88946">
    <property type="entry name" value="Sigma2 domain of RNA polymerase sigma factors"/>
    <property type="match status" value="1"/>
</dbReference>
<keyword evidence="4" id="KW-0731">Sigma factor</keyword>
<dbReference type="InterPro" id="IPR013325">
    <property type="entry name" value="RNA_pol_sigma_r2"/>
</dbReference>
<dbReference type="GO" id="GO:0006352">
    <property type="term" value="P:DNA-templated transcription initiation"/>
    <property type="evidence" value="ECO:0007669"/>
    <property type="project" value="InterPro"/>
</dbReference>
<gene>
    <name evidence="9" type="ORF">LNTAR_10826</name>
</gene>
<dbReference type="PANTHER" id="PTHR43133:SF8">
    <property type="entry name" value="RNA POLYMERASE SIGMA FACTOR HI_1459-RELATED"/>
    <property type="match status" value="1"/>
</dbReference>
<evidence type="ECO:0000256" key="2">
    <source>
        <dbReference type="ARBA" id="ARBA00021245"/>
    </source>
</evidence>
<dbReference type="Gene3D" id="1.10.1740.10">
    <property type="match status" value="1"/>
</dbReference>
<comment type="similarity">
    <text evidence="1">Belongs to the sigma-70 factor family.</text>
</comment>
<evidence type="ECO:0000259" key="8">
    <source>
        <dbReference type="Pfam" id="PF04542"/>
    </source>
</evidence>
<evidence type="ECO:0000256" key="1">
    <source>
        <dbReference type="ARBA" id="ARBA00007788"/>
    </source>
</evidence>
<accession>A6DIW8</accession>
<evidence type="ECO:0000313" key="10">
    <source>
        <dbReference type="Proteomes" id="UP000004947"/>
    </source>
</evidence>
<evidence type="ECO:0000256" key="4">
    <source>
        <dbReference type="ARBA" id="ARBA00023082"/>
    </source>
</evidence>
<dbReference type="PANTHER" id="PTHR43133">
    <property type="entry name" value="RNA POLYMERASE ECF-TYPE SIGMA FACTO"/>
    <property type="match status" value="1"/>
</dbReference>
<keyword evidence="10" id="KW-1185">Reference proteome</keyword>
<proteinExistence type="inferred from homology"/>